<organism evidence="11 12">
    <name type="scientific">Acetobacterium bakii</name>
    <dbReference type="NCBI Taxonomy" id="52689"/>
    <lineage>
        <taxon>Bacteria</taxon>
        <taxon>Bacillati</taxon>
        <taxon>Bacillota</taxon>
        <taxon>Clostridia</taxon>
        <taxon>Eubacteriales</taxon>
        <taxon>Eubacteriaceae</taxon>
        <taxon>Acetobacterium</taxon>
    </lineage>
</organism>
<dbReference type="EMBL" id="LGYO01000004">
    <property type="protein sequence ID" value="KNZ43382.1"/>
    <property type="molecule type" value="Genomic_DNA"/>
</dbReference>
<feature type="transmembrane region" description="Helical" evidence="10">
    <location>
        <begin position="12"/>
        <end position="31"/>
    </location>
</feature>
<gene>
    <name evidence="11" type="ORF">AKG39_01395</name>
</gene>
<feature type="transmembrane region" description="Helical" evidence="10">
    <location>
        <begin position="37"/>
        <end position="54"/>
    </location>
</feature>
<feature type="transmembrane region" description="Helical" evidence="10">
    <location>
        <begin position="321"/>
        <end position="339"/>
    </location>
</feature>
<evidence type="ECO:0000256" key="7">
    <source>
        <dbReference type="ARBA" id="ARBA00023136"/>
    </source>
</evidence>
<evidence type="ECO:0000256" key="5">
    <source>
        <dbReference type="ARBA" id="ARBA00022692"/>
    </source>
</evidence>
<feature type="region of interest" description="Disordered" evidence="9">
    <location>
        <begin position="412"/>
        <end position="434"/>
    </location>
</feature>
<keyword evidence="4" id="KW-0997">Cell inner membrane</keyword>
<feature type="transmembrane region" description="Helical" evidence="10">
    <location>
        <begin position="252"/>
        <end position="274"/>
    </location>
</feature>
<dbReference type="AlphaFoldDB" id="A0A0L6U4Z0"/>
<dbReference type="STRING" id="52689.AKG39_01395"/>
<dbReference type="Pfam" id="PF04143">
    <property type="entry name" value="Sulf_transp"/>
    <property type="match status" value="1"/>
</dbReference>
<comment type="subcellular location">
    <subcellularLocation>
        <location evidence="1">Cell inner membrane</location>
        <topology evidence="1">Multi-pass membrane protein</topology>
    </subcellularLocation>
</comment>
<evidence type="ECO:0000313" key="12">
    <source>
        <dbReference type="Proteomes" id="UP000036873"/>
    </source>
</evidence>
<protein>
    <submittedName>
        <fullName evidence="11">Transporter</fullName>
    </submittedName>
</protein>
<evidence type="ECO:0000256" key="4">
    <source>
        <dbReference type="ARBA" id="ARBA00022519"/>
    </source>
</evidence>
<accession>A0A0L6U4Z0</accession>
<feature type="transmembrane region" description="Helical" evidence="10">
    <location>
        <begin position="385"/>
        <end position="406"/>
    </location>
</feature>
<comment type="caution">
    <text evidence="11">The sequence shown here is derived from an EMBL/GenBank/DDBJ whole genome shotgun (WGS) entry which is preliminary data.</text>
</comment>
<dbReference type="InterPro" id="IPR007272">
    <property type="entry name" value="Sulf_transp_TsuA/YedE"/>
</dbReference>
<evidence type="ECO:0000256" key="9">
    <source>
        <dbReference type="SAM" id="MobiDB-lite"/>
    </source>
</evidence>
<keyword evidence="3" id="KW-1003">Cell membrane</keyword>
<sequence>MITESKLKVQPLIGLGLFLMIAIFGILKGGINQQLTLFLMTGLALGYILTRSRFGFAGGIKRQYITGEGSLGKALLVMFALSMVLAAVIQFSAAMNGTPIPGLSSVKFLNISILLGGFIFGIGMMLAGGCASGTLSDAGEGEGRAIIALVAFVLGSIPGVIAQDKLNASAIGQIGIKMYLPDVIGYLGAIALSFLLLFGLYLIVRKYENFRKKEGYFQETVYEDQELPMKQEHFKLFSYPTFHKVFVQRWSFMIGGILIAIMFAFILITTGHSWGVTGPFTTWGVAFFQMFGIEFASPAFADNVAAANNGILNDPGSLRDFGIIFGAAIAFLFASRFTLNFKFKLKDVFYYLVGGLMMGFGARLAGGCNIGALFSGISNFSLSGWGFFITLAMGGIFALKVFAGSVDIIPPDRHQKASETGKEKRKESFAFEEK</sequence>
<dbReference type="Proteomes" id="UP000036873">
    <property type="component" value="Unassembled WGS sequence"/>
</dbReference>
<keyword evidence="2" id="KW-0813">Transport</keyword>
<evidence type="ECO:0000256" key="3">
    <source>
        <dbReference type="ARBA" id="ARBA00022475"/>
    </source>
</evidence>
<comment type="similarity">
    <text evidence="8">Belongs to the TsuA/YedE (TC 9.B.102) family.</text>
</comment>
<proteinExistence type="inferred from homology"/>
<dbReference type="GO" id="GO:0005886">
    <property type="term" value="C:plasma membrane"/>
    <property type="evidence" value="ECO:0007669"/>
    <property type="project" value="UniProtKB-SubCell"/>
</dbReference>
<dbReference type="RefSeq" id="WP_050738570.1">
    <property type="nucleotide sequence ID" value="NZ_LGYO01000004.1"/>
</dbReference>
<keyword evidence="6 10" id="KW-1133">Transmembrane helix</keyword>
<evidence type="ECO:0000313" key="11">
    <source>
        <dbReference type="EMBL" id="KNZ43382.1"/>
    </source>
</evidence>
<keyword evidence="5 10" id="KW-0812">Transmembrane</keyword>
<feature type="transmembrane region" description="Helical" evidence="10">
    <location>
        <begin position="183"/>
        <end position="204"/>
    </location>
</feature>
<evidence type="ECO:0000256" key="2">
    <source>
        <dbReference type="ARBA" id="ARBA00022448"/>
    </source>
</evidence>
<feature type="transmembrane region" description="Helical" evidence="10">
    <location>
        <begin position="145"/>
        <end position="163"/>
    </location>
</feature>
<evidence type="ECO:0000256" key="6">
    <source>
        <dbReference type="ARBA" id="ARBA00022989"/>
    </source>
</evidence>
<feature type="transmembrane region" description="Helical" evidence="10">
    <location>
        <begin position="348"/>
        <end position="365"/>
    </location>
</feature>
<evidence type="ECO:0000256" key="1">
    <source>
        <dbReference type="ARBA" id="ARBA00004429"/>
    </source>
</evidence>
<dbReference type="PANTHER" id="PTHR30574:SF1">
    <property type="entry name" value="SULPHUR TRANSPORT DOMAIN-CONTAINING PROTEIN"/>
    <property type="match status" value="1"/>
</dbReference>
<dbReference type="OrthoDB" id="9794165at2"/>
<evidence type="ECO:0000256" key="8">
    <source>
        <dbReference type="ARBA" id="ARBA00035655"/>
    </source>
</evidence>
<feature type="transmembrane region" description="Helical" evidence="10">
    <location>
        <begin position="74"/>
        <end position="93"/>
    </location>
</feature>
<reference evidence="12" key="1">
    <citation type="submission" date="2015-07" db="EMBL/GenBank/DDBJ databases">
        <title>Draft genome sequence of Acetobacterium bakii DSM 8293, a potential psychrophilic chemical producer through syngas fermentation.</title>
        <authorList>
            <person name="Song Y."/>
            <person name="Hwang S."/>
            <person name="Cho B.-K."/>
        </authorList>
    </citation>
    <scope>NUCLEOTIDE SEQUENCE [LARGE SCALE GENOMIC DNA]</scope>
    <source>
        <strain evidence="12">DSM 8239</strain>
    </source>
</reference>
<dbReference type="PANTHER" id="PTHR30574">
    <property type="entry name" value="INNER MEMBRANE PROTEIN YEDE"/>
    <property type="match status" value="1"/>
</dbReference>
<name>A0A0L6U4Z0_9FIRM</name>
<feature type="transmembrane region" description="Helical" evidence="10">
    <location>
        <begin position="113"/>
        <end position="133"/>
    </location>
</feature>
<keyword evidence="7 10" id="KW-0472">Membrane</keyword>
<keyword evidence="12" id="KW-1185">Reference proteome</keyword>
<evidence type="ECO:0000256" key="10">
    <source>
        <dbReference type="SAM" id="Phobius"/>
    </source>
</evidence>